<dbReference type="PANTHER" id="PTHR35610">
    <property type="entry name" value="3-ISOPROPYLMALATE DEHYDRATASE-RELATED"/>
    <property type="match status" value="1"/>
</dbReference>
<name>A0A0D5C2W5_9ARCH</name>
<keyword evidence="3" id="KW-1185">Reference proteome</keyword>
<organism evidence="2 3">
    <name type="scientific">Nitrosopumilus adriaticus</name>
    <dbReference type="NCBI Taxonomy" id="1580092"/>
    <lineage>
        <taxon>Archaea</taxon>
        <taxon>Nitrososphaerota</taxon>
        <taxon>Nitrososphaeria</taxon>
        <taxon>Nitrosopumilales</taxon>
        <taxon>Nitrosopumilaceae</taxon>
        <taxon>Nitrosopumilus</taxon>
    </lineage>
</organism>
<dbReference type="InterPro" id="IPR019151">
    <property type="entry name" value="Proteasome_assmbl_chaperone_2"/>
</dbReference>
<reference evidence="3" key="1">
    <citation type="submission" date="2015-03" db="EMBL/GenBank/DDBJ databases">
        <title>Characterization of two novel Thaumarchaeota isolated from the Northern Adriatic Sea.</title>
        <authorList>
            <person name="Bayer B."/>
            <person name="Vojvoda J."/>
            <person name="Offre P."/>
            <person name="Srivastava A."/>
            <person name="Elisabeth N."/>
            <person name="Garcia J.A.L."/>
            <person name="Schleper C."/>
            <person name="Herndl G.J."/>
        </authorList>
    </citation>
    <scope>NUCLEOTIDE SEQUENCE [LARGE SCALE GENOMIC DNA]</scope>
    <source>
        <strain evidence="3">NF5</strain>
    </source>
</reference>
<keyword evidence="1" id="KW-0175">Coiled coil</keyword>
<dbReference type="KEGG" id="nin:NADRNF5_1461"/>
<evidence type="ECO:0008006" key="4">
    <source>
        <dbReference type="Google" id="ProtNLM"/>
    </source>
</evidence>
<dbReference type="EMBL" id="CP011070">
    <property type="protein sequence ID" value="AJW71144.1"/>
    <property type="molecule type" value="Genomic_DNA"/>
</dbReference>
<protein>
    <recommendedName>
        <fullName evidence="4">Proteasome assembly chaperone family protein</fullName>
    </recommendedName>
</protein>
<sequence>MIHMSSESKNEKFLIVAFPSVGLVGSFAISYLSAQLQMKDIGELEISEISPSYVIEKGEAYGPIRIYNKDNIYAILAGIPINIQTTFELIKKSIDFAKRNNISKIIIPRGLEVDKNFKGDPVSYGLAVNKNSKSALDEINLPSVPGATVFGADASVISALKNSDATAIILYTTCRMMMPDDDAIIKSIKTLSDIIRVKIDTEKFEERLEKINRENQKIIEETRKYYENSSGRSTVTPTPGIG</sequence>
<evidence type="ECO:0000313" key="2">
    <source>
        <dbReference type="EMBL" id="AJW71144.1"/>
    </source>
</evidence>
<dbReference type="Proteomes" id="UP000032408">
    <property type="component" value="Chromosome"/>
</dbReference>
<evidence type="ECO:0000256" key="1">
    <source>
        <dbReference type="SAM" id="Coils"/>
    </source>
</evidence>
<dbReference type="SUPFAM" id="SSF159659">
    <property type="entry name" value="Cgl1923-like"/>
    <property type="match status" value="1"/>
</dbReference>
<accession>A0A0D5C2W5</accession>
<dbReference type="AlphaFoldDB" id="A0A0D5C2W5"/>
<dbReference type="Gene3D" id="3.40.50.10900">
    <property type="entry name" value="PAC-like subunit"/>
    <property type="match status" value="1"/>
</dbReference>
<dbReference type="STRING" id="1580092.NADRNF5_1461"/>
<reference evidence="2 3" key="2">
    <citation type="journal article" date="2016" name="ISME J.">
        <title>Physiological and genomic characterization of two novel marine thaumarchaeal strains indicates niche differentiation.</title>
        <authorList>
            <person name="Bayer B."/>
            <person name="Vojvoda J."/>
            <person name="Offre P."/>
            <person name="Alves R.J."/>
            <person name="Elisabeth N.H."/>
            <person name="Garcia J.A."/>
            <person name="Volland J.M."/>
            <person name="Srivastava A."/>
            <person name="Schleper C."/>
            <person name="Herndl G.J."/>
        </authorList>
    </citation>
    <scope>NUCLEOTIDE SEQUENCE [LARGE SCALE GENOMIC DNA]</scope>
    <source>
        <strain evidence="2 3">NF5</strain>
    </source>
</reference>
<dbReference type="InterPro" id="IPR038389">
    <property type="entry name" value="PSMG2_sf"/>
</dbReference>
<evidence type="ECO:0000313" key="3">
    <source>
        <dbReference type="Proteomes" id="UP000032408"/>
    </source>
</evidence>
<feature type="coiled-coil region" evidence="1">
    <location>
        <begin position="194"/>
        <end position="228"/>
    </location>
</feature>
<gene>
    <name evidence="2" type="ORF">NADRNF5_1461</name>
</gene>
<dbReference type="Pfam" id="PF09754">
    <property type="entry name" value="PAC2"/>
    <property type="match status" value="1"/>
</dbReference>
<dbReference type="HOGENOM" id="CLU_075000_0_0_2"/>
<proteinExistence type="predicted"/>